<name>A0A0M2NG65_9FIRM</name>
<protein>
    <submittedName>
        <fullName evidence="1">Uncharacterized protein</fullName>
    </submittedName>
</protein>
<gene>
    <name evidence="1" type="ORF">CHK_1535</name>
</gene>
<dbReference type="AlphaFoldDB" id="A0A0M2NG65"/>
<comment type="caution">
    <text evidence="1">The sequence shown here is derived from an EMBL/GenBank/DDBJ whole genome shotgun (WGS) entry which is preliminary data.</text>
</comment>
<dbReference type="InterPro" id="IPR045441">
    <property type="entry name" value="DUF6506"/>
</dbReference>
<dbReference type="Proteomes" id="UP000034076">
    <property type="component" value="Unassembled WGS sequence"/>
</dbReference>
<evidence type="ECO:0000313" key="1">
    <source>
        <dbReference type="EMBL" id="KKI51148.1"/>
    </source>
</evidence>
<dbReference type="EMBL" id="LAYJ01000088">
    <property type="protein sequence ID" value="KKI51148.1"/>
    <property type="molecule type" value="Genomic_DNA"/>
</dbReference>
<sequence>MKKKFAFLLMGTHYDPQTDRASFETPKQVTYIYTVNTMDEALEKAAAITEDGVGAIELCGAFGEAGARKIIEATGGKAAVGYVTHFPEQDALFEAFFKKD</sequence>
<dbReference type="PATRIC" id="fig|270498.16.peg.976"/>
<reference evidence="1 2" key="1">
    <citation type="submission" date="2015-04" db="EMBL/GenBank/DDBJ databases">
        <title>Draft genome sequence of bacteremic isolate Catabacter hongkongensis type strain HKU16T.</title>
        <authorList>
            <person name="Lau S.K."/>
            <person name="Teng J.L."/>
            <person name="Huang Y."/>
            <person name="Curreem S.O."/>
            <person name="Tsui S.K."/>
            <person name="Woo P.C."/>
        </authorList>
    </citation>
    <scope>NUCLEOTIDE SEQUENCE [LARGE SCALE GENOMIC DNA]</scope>
    <source>
        <strain evidence="1 2">HKU16</strain>
    </source>
</reference>
<dbReference type="OrthoDB" id="1551162at2"/>
<evidence type="ECO:0000313" key="2">
    <source>
        <dbReference type="Proteomes" id="UP000034076"/>
    </source>
</evidence>
<dbReference type="Pfam" id="PF20116">
    <property type="entry name" value="DUF6506"/>
    <property type="match status" value="1"/>
</dbReference>
<dbReference type="RefSeq" id="WP_046443393.1">
    <property type="nucleotide sequence ID" value="NZ_JAXDTA010000065.1"/>
</dbReference>
<organism evidence="1 2">
    <name type="scientific">Christensenella hongkongensis</name>
    <dbReference type="NCBI Taxonomy" id="270498"/>
    <lineage>
        <taxon>Bacteria</taxon>
        <taxon>Bacillati</taxon>
        <taxon>Bacillota</taxon>
        <taxon>Clostridia</taxon>
        <taxon>Christensenellales</taxon>
        <taxon>Christensenellaceae</taxon>
        <taxon>Christensenella</taxon>
    </lineage>
</organism>
<proteinExistence type="predicted"/>
<accession>A0A0M2NG65</accession>
<keyword evidence="2" id="KW-1185">Reference proteome</keyword>
<dbReference type="STRING" id="270498.CHK_1535"/>